<dbReference type="STRING" id="2512241.A0A553I6W7"/>
<evidence type="ECO:0008006" key="4">
    <source>
        <dbReference type="Google" id="ProtNLM"/>
    </source>
</evidence>
<evidence type="ECO:0000313" key="3">
    <source>
        <dbReference type="Proteomes" id="UP000319160"/>
    </source>
</evidence>
<comment type="similarity">
    <text evidence="1">Belongs to the GMC oxidoreductase family.</text>
</comment>
<dbReference type="GO" id="GO:0016491">
    <property type="term" value="F:oxidoreductase activity"/>
    <property type="evidence" value="ECO:0007669"/>
    <property type="project" value="TreeGrafter"/>
</dbReference>
<dbReference type="OrthoDB" id="269227at2759"/>
<dbReference type="SUPFAM" id="SSF51905">
    <property type="entry name" value="FAD/NAD(P)-binding domain"/>
    <property type="match status" value="1"/>
</dbReference>
<dbReference type="Gene3D" id="3.50.50.60">
    <property type="entry name" value="FAD/NAD(P)-binding domain"/>
    <property type="match status" value="1"/>
</dbReference>
<gene>
    <name evidence="2" type="ORF">FHL15_003093</name>
</gene>
<sequence>MVARYLLKIDKKLPAAMLIQFRDGSSCAGGLTSLKSWDSHWIQLSLTYSEKSDSARASCWLGEYKMLEGNADLSAAGQEYDYVVVGSGPSGVPLAVDLAKAGSSVPLLEAGADLSGEPTYSETYEDIDSAMSAGPVVDNAVLELPPDATWDYIANITGDKPWAASEMTKIFEEIENSYYVNNGTKGRVESAATIIQQAMLEQLSALGNMAIRLQGFSVNVTQANPEKRRFSPSDVNFLIFEKGADQDLQAMLEAVSFVGNVKTRIGNSSGLVPIEEPSPCPSTSRTCTGDGIKVTLKKQAYSRHATGTCATGDTASDPMTMLASEFRVKGVDRFKD</sequence>
<reference evidence="3" key="1">
    <citation type="submission" date="2019-06" db="EMBL/GenBank/DDBJ databases">
        <title>Draft genome sequence of the griseofulvin-producing fungus Xylaria cubensis strain G536.</title>
        <authorList>
            <person name="Mead M.E."/>
            <person name="Raja H.A."/>
            <person name="Steenwyk J.L."/>
            <person name="Knowles S.L."/>
            <person name="Oberlies N.H."/>
            <person name="Rokas A."/>
        </authorList>
    </citation>
    <scope>NUCLEOTIDE SEQUENCE [LARGE SCALE GENOMIC DNA]</scope>
    <source>
        <strain evidence="3">G536</strain>
    </source>
</reference>
<proteinExistence type="inferred from homology"/>
<protein>
    <recommendedName>
        <fullName evidence="4">Glucose-methanol-choline oxidoreductase N-terminal domain-containing protein</fullName>
    </recommendedName>
</protein>
<dbReference type="EMBL" id="VFLP01000013">
    <property type="protein sequence ID" value="TRX95951.1"/>
    <property type="molecule type" value="Genomic_DNA"/>
</dbReference>
<accession>A0A553I6W7</accession>
<dbReference type="Proteomes" id="UP000319160">
    <property type="component" value="Unassembled WGS sequence"/>
</dbReference>
<dbReference type="PANTHER" id="PTHR11552">
    <property type="entry name" value="GLUCOSE-METHANOL-CHOLINE GMC OXIDOREDUCTASE"/>
    <property type="match status" value="1"/>
</dbReference>
<dbReference type="AlphaFoldDB" id="A0A553I6W7"/>
<dbReference type="GO" id="GO:0050660">
    <property type="term" value="F:flavin adenine dinucleotide binding"/>
    <property type="evidence" value="ECO:0007669"/>
    <property type="project" value="InterPro"/>
</dbReference>
<dbReference type="PANTHER" id="PTHR11552:SF147">
    <property type="entry name" value="CHOLINE DEHYDROGENASE, MITOCHONDRIAL"/>
    <property type="match status" value="1"/>
</dbReference>
<name>A0A553I6W7_9PEZI</name>
<organism evidence="2 3">
    <name type="scientific">Xylaria flabelliformis</name>
    <dbReference type="NCBI Taxonomy" id="2512241"/>
    <lineage>
        <taxon>Eukaryota</taxon>
        <taxon>Fungi</taxon>
        <taxon>Dikarya</taxon>
        <taxon>Ascomycota</taxon>
        <taxon>Pezizomycotina</taxon>
        <taxon>Sordariomycetes</taxon>
        <taxon>Xylariomycetidae</taxon>
        <taxon>Xylariales</taxon>
        <taxon>Xylariaceae</taxon>
        <taxon>Xylaria</taxon>
    </lineage>
</organism>
<evidence type="ECO:0000313" key="2">
    <source>
        <dbReference type="EMBL" id="TRX95951.1"/>
    </source>
</evidence>
<dbReference type="InterPro" id="IPR036188">
    <property type="entry name" value="FAD/NAD-bd_sf"/>
</dbReference>
<dbReference type="InterPro" id="IPR012132">
    <property type="entry name" value="GMC_OxRdtase"/>
</dbReference>
<evidence type="ECO:0000256" key="1">
    <source>
        <dbReference type="ARBA" id="ARBA00010790"/>
    </source>
</evidence>
<comment type="caution">
    <text evidence="2">The sequence shown here is derived from an EMBL/GenBank/DDBJ whole genome shotgun (WGS) entry which is preliminary data.</text>
</comment>
<keyword evidence="3" id="KW-1185">Reference proteome</keyword>